<keyword evidence="8" id="KW-0902">Two-component regulatory system</keyword>
<sequence length="1112" mass="119810">MINPMPPAPRSRLTDDDTEHALEHRSPPGNGDIATFLAQALSICAALRQWHAAGLIHGNLTPATLFITPAGICRLDRRGLASHPALPPTGARLVNRTLAFISPEHTGRTKSGIDARSDLYSLGAVFYQRLTGRPPFEVPAGGGLAEWEHHHIACEPDAPHAILAAIPDMLSLVVMKLLAKAPENRYQTVEGLAADLKRCRFSLAAFGSIPRFIPGLQDFSPAPQLTGGPFTRAADTQKVLLALAAVKRQGTHTLVVISGPAGIGKSSLIAGALDLLRRENAFLAVGKVEPSRRVLPYAALSEAFRSLILYVLGQPEAEVDALRGRLVSALGAYAGLAIGLVPGLALILGEKSPLYAIPAVEAETRLHRMWYCLAVAFATAARPLILLIDDIQWIDPASLRVLEYLMANTAASPVLLVVALRAPPVTGDRSFAAPLTALRNNAARVVDIEPAPLSIPSLARWLADAFRTAPGRVSALAGLVHAKTGGNPAVARRFISIIIKEGLATRSKRNGKWQFALAAIQARRYAQNPAEAFALADNGENSGEGGDGAPEGVSLTQARENRDLQSVISASRALSEEIDLGRLIHILMKMTLEHAGAQRGLLIRVTAGSPVIEARADTTPAGVKVQVVKAVPVAGDLPISVLNAVIRAGQEIRLGAPGEFSPFSRDPYLMASGAAALCVPMFKQARLVGALYLENRLMPDAFTADHSKVIALLVAQAAISIETATLYAELLEENIQRRRVENELRTSQTSLMLGEKIGHTGSWRWETTQETLDISAEYARIFGLDDERRTLSFTNYIAFVHPDDRNRILNQIDYCLSKGLAMQAEYRIVRTDGTLRYVAGIGEPIQTGGNISEYFGTVTDITARKQAGDAVRAAQADLARVARATTVGQLTASIAHEINQPLMSIVSNAGASLRWLNREPAQLDNARVGLEDIIAEGRRAGEMIRSLQALTRNEPPHFIPVDLHHTAHHILTLSHSELERRKIAIEDALWADAFIVYGDSVQIQQVLLNLVMNAAEAMAEVDDRPRILTLSSANPAPDLITFAVADTGTGLSDEVKARMFESFYTTKKQGMGMGLAISHSIIESHRGRMDASQRHPHGSHFSFTLPTLPADG</sequence>
<evidence type="ECO:0000256" key="6">
    <source>
        <dbReference type="ARBA" id="ARBA00022777"/>
    </source>
</evidence>
<dbReference type="InterPro" id="IPR036890">
    <property type="entry name" value="HATPase_C_sf"/>
</dbReference>
<evidence type="ECO:0000259" key="10">
    <source>
        <dbReference type="PROSITE" id="PS50011"/>
    </source>
</evidence>
<evidence type="ECO:0000256" key="5">
    <source>
        <dbReference type="ARBA" id="ARBA00022741"/>
    </source>
</evidence>
<dbReference type="PROSITE" id="PS50109">
    <property type="entry name" value="HIS_KIN"/>
    <property type="match status" value="1"/>
</dbReference>
<dbReference type="InterPro" id="IPR003018">
    <property type="entry name" value="GAF"/>
</dbReference>
<dbReference type="SMART" id="SM00086">
    <property type="entry name" value="PAC"/>
    <property type="match status" value="1"/>
</dbReference>
<dbReference type="Pfam" id="PF08447">
    <property type="entry name" value="PAS_3"/>
    <property type="match status" value="1"/>
</dbReference>
<dbReference type="InterPro" id="IPR027417">
    <property type="entry name" value="P-loop_NTPase"/>
</dbReference>
<feature type="region of interest" description="Disordered" evidence="9">
    <location>
        <begin position="1"/>
        <end position="29"/>
    </location>
</feature>
<dbReference type="InterPro" id="IPR000719">
    <property type="entry name" value="Prot_kinase_dom"/>
</dbReference>
<feature type="compositionally biased region" description="Basic and acidic residues" evidence="9">
    <location>
        <begin position="12"/>
        <end position="26"/>
    </location>
</feature>
<dbReference type="InterPro" id="IPR003661">
    <property type="entry name" value="HisK_dim/P_dom"/>
</dbReference>
<evidence type="ECO:0000256" key="3">
    <source>
        <dbReference type="ARBA" id="ARBA00022553"/>
    </source>
</evidence>
<dbReference type="InterPro" id="IPR000014">
    <property type="entry name" value="PAS"/>
</dbReference>
<dbReference type="InterPro" id="IPR003594">
    <property type="entry name" value="HATPase_dom"/>
</dbReference>
<keyword evidence="6" id="KW-0418">Kinase</keyword>
<evidence type="ECO:0000256" key="8">
    <source>
        <dbReference type="ARBA" id="ARBA00023012"/>
    </source>
</evidence>
<dbReference type="GO" id="GO:0000155">
    <property type="term" value="F:phosphorelay sensor kinase activity"/>
    <property type="evidence" value="ECO:0007669"/>
    <property type="project" value="InterPro"/>
</dbReference>
<dbReference type="InterPro" id="IPR036097">
    <property type="entry name" value="HisK_dim/P_sf"/>
</dbReference>
<dbReference type="PANTHER" id="PTHR43065:SF10">
    <property type="entry name" value="PEROXIDE STRESS-ACTIVATED HISTIDINE KINASE MAK3"/>
    <property type="match status" value="1"/>
</dbReference>
<dbReference type="SUPFAM" id="SSF47384">
    <property type="entry name" value="Homodimeric domain of signal transducing histidine kinase"/>
    <property type="match status" value="1"/>
</dbReference>
<dbReference type="Gene3D" id="1.10.510.10">
    <property type="entry name" value="Transferase(Phosphotransferase) domain 1"/>
    <property type="match status" value="1"/>
</dbReference>
<dbReference type="GO" id="GO:0005524">
    <property type="term" value="F:ATP binding"/>
    <property type="evidence" value="ECO:0007669"/>
    <property type="project" value="UniProtKB-KW"/>
</dbReference>
<evidence type="ECO:0000256" key="2">
    <source>
        <dbReference type="ARBA" id="ARBA00012438"/>
    </source>
</evidence>
<dbReference type="InterPro" id="IPR041664">
    <property type="entry name" value="AAA_16"/>
</dbReference>
<dbReference type="Gene3D" id="1.10.287.130">
    <property type="match status" value="1"/>
</dbReference>
<keyword evidence="3" id="KW-0597">Phosphoprotein</keyword>
<dbReference type="SUPFAM" id="SSF55781">
    <property type="entry name" value="GAF domain-like"/>
    <property type="match status" value="1"/>
</dbReference>
<dbReference type="SUPFAM" id="SSF56112">
    <property type="entry name" value="Protein kinase-like (PK-like)"/>
    <property type="match status" value="1"/>
</dbReference>
<dbReference type="InterPro" id="IPR000700">
    <property type="entry name" value="PAS-assoc_C"/>
</dbReference>
<evidence type="ECO:0000256" key="9">
    <source>
        <dbReference type="SAM" id="MobiDB-lite"/>
    </source>
</evidence>
<evidence type="ECO:0000259" key="12">
    <source>
        <dbReference type="PROSITE" id="PS50113"/>
    </source>
</evidence>
<dbReference type="Gene3D" id="2.10.70.100">
    <property type="match status" value="1"/>
</dbReference>
<dbReference type="PROSITE" id="PS50011">
    <property type="entry name" value="PROTEIN_KINASE_DOM"/>
    <property type="match status" value="1"/>
</dbReference>
<dbReference type="InterPro" id="IPR029016">
    <property type="entry name" value="GAF-like_dom_sf"/>
</dbReference>
<dbReference type="InterPro" id="IPR004358">
    <property type="entry name" value="Sig_transdc_His_kin-like_C"/>
</dbReference>
<name>A0A845SMB4_9GAMM</name>
<evidence type="ECO:0000256" key="7">
    <source>
        <dbReference type="ARBA" id="ARBA00022840"/>
    </source>
</evidence>
<feature type="region of interest" description="Disordered" evidence="9">
    <location>
        <begin position="1088"/>
        <end position="1112"/>
    </location>
</feature>
<dbReference type="EC" id="2.7.13.3" evidence="2"/>
<dbReference type="InterPro" id="IPR011009">
    <property type="entry name" value="Kinase-like_dom_sf"/>
</dbReference>
<proteinExistence type="predicted"/>
<dbReference type="SUPFAM" id="SSF52540">
    <property type="entry name" value="P-loop containing nucleoside triphosphate hydrolases"/>
    <property type="match status" value="1"/>
</dbReference>
<feature type="domain" description="Protein kinase" evidence="10">
    <location>
        <begin position="1"/>
        <end position="201"/>
    </location>
</feature>
<gene>
    <name evidence="13" type="ORF">GRH90_20630</name>
</gene>
<dbReference type="SUPFAM" id="SSF55785">
    <property type="entry name" value="PYP-like sensor domain (PAS domain)"/>
    <property type="match status" value="1"/>
</dbReference>
<dbReference type="Pfam" id="PF13191">
    <property type="entry name" value="AAA_16"/>
    <property type="match status" value="1"/>
</dbReference>
<dbReference type="InterPro" id="IPR035965">
    <property type="entry name" value="PAS-like_dom_sf"/>
</dbReference>
<dbReference type="CDD" id="cd00130">
    <property type="entry name" value="PAS"/>
    <property type="match status" value="1"/>
</dbReference>
<organism evidence="13 14">
    <name type="scientific">Acerihabitans arboris</name>
    <dbReference type="NCBI Taxonomy" id="2691583"/>
    <lineage>
        <taxon>Bacteria</taxon>
        <taxon>Pseudomonadati</taxon>
        <taxon>Pseudomonadota</taxon>
        <taxon>Gammaproteobacteria</taxon>
        <taxon>Enterobacterales</taxon>
        <taxon>Pectobacteriaceae</taxon>
        <taxon>Acerihabitans</taxon>
    </lineage>
</organism>
<evidence type="ECO:0000313" key="13">
    <source>
        <dbReference type="EMBL" id="NDL65139.1"/>
    </source>
</evidence>
<dbReference type="Pfam" id="PF02518">
    <property type="entry name" value="HATPase_c"/>
    <property type="match status" value="1"/>
</dbReference>
<dbReference type="SMART" id="SM00388">
    <property type="entry name" value="HisKA"/>
    <property type="match status" value="1"/>
</dbReference>
<reference evidence="13 14" key="2">
    <citation type="submission" date="2020-02" db="EMBL/GenBank/DDBJ databases">
        <title>The new genus of Enterobacteriales.</title>
        <authorList>
            <person name="Kim I.S."/>
        </authorList>
    </citation>
    <scope>NUCLEOTIDE SEQUENCE [LARGE SCALE GENOMIC DNA]</scope>
    <source>
        <strain evidence="13 14">SAP-6</strain>
    </source>
</reference>
<evidence type="ECO:0000313" key="14">
    <source>
        <dbReference type="Proteomes" id="UP000461443"/>
    </source>
</evidence>
<dbReference type="NCBIfam" id="TIGR00229">
    <property type="entry name" value="sensory_box"/>
    <property type="match status" value="1"/>
</dbReference>
<dbReference type="AlphaFoldDB" id="A0A845SMB4"/>
<feature type="domain" description="Histidine kinase" evidence="11">
    <location>
        <begin position="893"/>
        <end position="1109"/>
    </location>
</feature>
<dbReference type="SUPFAM" id="SSF55874">
    <property type="entry name" value="ATPase domain of HSP90 chaperone/DNA topoisomerase II/histidine kinase"/>
    <property type="match status" value="1"/>
</dbReference>
<dbReference type="CDD" id="cd00082">
    <property type="entry name" value="HisKA"/>
    <property type="match status" value="1"/>
</dbReference>
<keyword evidence="14" id="KW-1185">Reference proteome</keyword>
<dbReference type="Pfam" id="PF01590">
    <property type="entry name" value="GAF"/>
    <property type="match status" value="1"/>
</dbReference>
<feature type="domain" description="PAC" evidence="12">
    <location>
        <begin position="822"/>
        <end position="873"/>
    </location>
</feature>
<protein>
    <recommendedName>
        <fullName evidence="2">histidine kinase</fullName>
        <ecNumber evidence="2">2.7.13.3</ecNumber>
    </recommendedName>
</protein>
<dbReference type="Gene3D" id="3.30.565.10">
    <property type="entry name" value="Histidine kinase-like ATPase, C-terminal domain"/>
    <property type="match status" value="1"/>
</dbReference>
<dbReference type="PROSITE" id="PS50113">
    <property type="entry name" value="PAC"/>
    <property type="match status" value="1"/>
</dbReference>
<comment type="caution">
    <text evidence="13">The sequence shown here is derived from an EMBL/GenBank/DDBJ whole genome shotgun (WGS) entry which is preliminary data.</text>
</comment>
<dbReference type="Gene3D" id="3.30.450.20">
    <property type="entry name" value="PAS domain"/>
    <property type="match status" value="1"/>
</dbReference>
<evidence type="ECO:0000256" key="4">
    <source>
        <dbReference type="ARBA" id="ARBA00022679"/>
    </source>
</evidence>
<comment type="catalytic activity">
    <reaction evidence="1">
        <text>ATP + protein L-histidine = ADP + protein N-phospho-L-histidine.</text>
        <dbReference type="EC" id="2.7.13.3"/>
    </reaction>
</comment>
<dbReference type="InterPro" id="IPR001610">
    <property type="entry name" value="PAC"/>
</dbReference>
<keyword evidence="7" id="KW-0067">ATP-binding</keyword>
<reference evidence="13 14" key="1">
    <citation type="submission" date="2019-12" db="EMBL/GenBank/DDBJ databases">
        <authorList>
            <person name="Lee S.D."/>
        </authorList>
    </citation>
    <scope>NUCLEOTIDE SEQUENCE [LARGE SCALE GENOMIC DNA]</scope>
    <source>
        <strain evidence="13 14">SAP-6</strain>
    </source>
</reference>
<dbReference type="SMART" id="SM00387">
    <property type="entry name" value="HATPase_c"/>
    <property type="match status" value="1"/>
</dbReference>
<dbReference type="EMBL" id="WUBS01000016">
    <property type="protein sequence ID" value="NDL65139.1"/>
    <property type="molecule type" value="Genomic_DNA"/>
</dbReference>
<dbReference type="InterPro" id="IPR013655">
    <property type="entry name" value="PAS_fold_3"/>
</dbReference>
<dbReference type="Proteomes" id="UP000461443">
    <property type="component" value="Unassembled WGS sequence"/>
</dbReference>
<dbReference type="Gene3D" id="3.30.450.40">
    <property type="match status" value="1"/>
</dbReference>
<keyword evidence="4" id="KW-0808">Transferase</keyword>
<dbReference type="PANTHER" id="PTHR43065">
    <property type="entry name" value="SENSOR HISTIDINE KINASE"/>
    <property type="match status" value="1"/>
</dbReference>
<dbReference type="SMART" id="SM00065">
    <property type="entry name" value="GAF"/>
    <property type="match status" value="1"/>
</dbReference>
<dbReference type="PRINTS" id="PR00344">
    <property type="entry name" value="BCTRLSENSOR"/>
</dbReference>
<dbReference type="Pfam" id="PF00512">
    <property type="entry name" value="HisKA"/>
    <property type="match status" value="1"/>
</dbReference>
<keyword evidence="5" id="KW-0547">Nucleotide-binding</keyword>
<accession>A0A845SMB4</accession>
<dbReference type="Pfam" id="PF00069">
    <property type="entry name" value="Pkinase"/>
    <property type="match status" value="1"/>
</dbReference>
<dbReference type="InterPro" id="IPR005467">
    <property type="entry name" value="His_kinase_dom"/>
</dbReference>
<evidence type="ECO:0000256" key="1">
    <source>
        <dbReference type="ARBA" id="ARBA00000085"/>
    </source>
</evidence>
<evidence type="ECO:0000259" key="11">
    <source>
        <dbReference type="PROSITE" id="PS50109"/>
    </source>
</evidence>